<evidence type="ECO:0000313" key="2">
    <source>
        <dbReference type="EMBL" id="MBO1903193.1"/>
    </source>
</evidence>
<gene>
    <name evidence="2" type="ORF">J4H92_14710</name>
</gene>
<feature type="region of interest" description="Disordered" evidence="1">
    <location>
        <begin position="112"/>
        <end position="131"/>
    </location>
</feature>
<dbReference type="EMBL" id="JAGDYM010000019">
    <property type="protein sequence ID" value="MBO1903193.1"/>
    <property type="molecule type" value="Genomic_DNA"/>
</dbReference>
<organism evidence="2 3">
    <name type="scientific">Leucobacter weissii</name>
    <dbReference type="NCBI Taxonomy" id="1983706"/>
    <lineage>
        <taxon>Bacteria</taxon>
        <taxon>Bacillati</taxon>
        <taxon>Actinomycetota</taxon>
        <taxon>Actinomycetes</taxon>
        <taxon>Micrococcales</taxon>
        <taxon>Microbacteriaceae</taxon>
        <taxon>Leucobacter</taxon>
    </lineage>
</organism>
<evidence type="ECO:0000256" key="1">
    <source>
        <dbReference type="SAM" id="MobiDB-lite"/>
    </source>
</evidence>
<dbReference type="RefSeq" id="WP_208098933.1">
    <property type="nucleotide sequence ID" value="NZ_JAGDYM010000019.1"/>
</dbReference>
<feature type="compositionally biased region" description="Low complexity" evidence="1">
    <location>
        <begin position="28"/>
        <end position="54"/>
    </location>
</feature>
<dbReference type="Proteomes" id="UP000664382">
    <property type="component" value="Unassembled WGS sequence"/>
</dbReference>
<protein>
    <recommendedName>
        <fullName evidence="4">Centromere-binding protein ParB C-terminal domain-containing protein</fullName>
    </recommendedName>
</protein>
<sequence length="131" mass="13916">MSKKPERRRSQLGSLSPVAPTSGRAEVEQPAPEQPAAEKPATTPAAPPKVAAAAKTGTRKKIGYYGTQDDDARIRAAFIAARNAGKRWRTLSDFQLDAVLAQVAEVEAELNGGRPFEGAPAHTLSPGRPME</sequence>
<dbReference type="AlphaFoldDB" id="A0A939SDB6"/>
<feature type="region of interest" description="Disordered" evidence="1">
    <location>
        <begin position="1"/>
        <end position="57"/>
    </location>
</feature>
<dbReference type="Gene3D" id="6.10.180.30">
    <property type="match status" value="1"/>
</dbReference>
<reference evidence="2" key="1">
    <citation type="submission" date="2021-03" db="EMBL/GenBank/DDBJ databases">
        <title>Leucobacter chromiisoli sp. nov., isolated from chromium-containing soil of chemical plant.</title>
        <authorList>
            <person name="Xu Z."/>
        </authorList>
    </citation>
    <scope>NUCLEOTIDE SEQUENCE</scope>
    <source>
        <strain evidence="2">S27</strain>
    </source>
</reference>
<proteinExistence type="predicted"/>
<name>A0A939SDB6_9MICO</name>
<keyword evidence="3" id="KW-1185">Reference proteome</keyword>
<evidence type="ECO:0008006" key="4">
    <source>
        <dbReference type="Google" id="ProtNLM"/>
    </source>
</evidence>
<evidence type="ECO:0000313" key="3">
    <source>
        <dbReference type="Proteomes" id="UP000664382"/>
    </source>
</evidence>
<comment type="caution">
    <text evidence="2">The sequence shown here is derived from an EMBL/GenBank/DDBJ whole genome shotgun (WGS) entry which is preliminary data.</text>
</comment>
<accession>A0A939SDB6</accession>